<feature type="region of interest" description="Disordered" evidence="1">
    <location>
        <begin position="33"/>
        <end position="55"/>
    </location>
</feature>
<proteinExistence type="predicted"/>
<protein>
    <submittedName>
        <fullName evidence="2">Uncharacterized protein</fullName>
    </submittedName>
</protein>
<dbReference type="RefSeq" id="WP_002963818.1">
    <property type="nucleotide sequence ID" value="NZ_EQ999546.1"/>
</dbReference>
<organism evidence="2">
    <name type="scientific">Brucella pinnipedialis M292/94/1</name>
    <dbReference type="NCBI Taxonomy" id="520462"/>
    <lineage>
        <taxon>Bacteria</taxon>
        <taxon>Pseudomonadati</taxon>
        <taxon>Pseudomonadota</taxon>
        <taxon>Alphaproteobacteria</taxon>
        <taxon>Hyphomicrobiales</taxon>
        <taxon>Brucellaceae</taxon>
        <taxon>Brucella/Ochrobactrum group</taxon>
        <taxon>Brucella</taxon>
    </lineage>
</organism>
<gene>
    <name evidence="2" type="ORF">BALG_00951</name>
</gene>
<sequence>MSKNDLQSRPERLVDQYRDIGPAVLVAACKATHRTGNQQRSNLDRPSILAVKKPG</sequence>
<evidence type="ECO:0000256" key="1">
    <source>
        <dbReference type="SAM" id="MobiDB-lite"/>
    </source>
</evidence>
<evidence type="ECO:0000313" key="2">
    <source>
        <dbReference type="EMBL" id="EEZ30831.1"/>
    </source>
</evidence>
<dbReference type="GeneID" id="93016920"/>
<name>A0A0E1X3U5_9HYPH</name>
<dbReference type="HOGENOM" id="CLU_3023047_0_0_5"/>
<reference evidence="2" key="1">
    <citation type="submission" date="2009-01" db="EMBL/GenBank/DDBJ databases">
        <title>The Genome Sequence of Brucella pinnipedialis M292/94/1.</title>
        <authorList>
            <consortium name="The Broad Institute Genome Sequencing Platform"/>
            <person name="Ward D."/>
            <person name="Young S.K."/>
            <person name="Kodira C.D."/>
            <person name="Zeng Q."/>
            <person name="Koehrsen M."/>
            <person name="Alvarado L."/>
            <person name="Berlin A."/>
            <person name="Borenstein D."/>
            <person name="Chen Z."/>
            <person name="Engels R."/>
            <person name="Freedman E."/>
            <person name="Gellesch M."/>
            <person name="Goldberg J."/>
            <person name="Griggs A."/>
            <person name="Gujja S."/>
            <person name="Heiman D."/>
            <person name="Hepburn T."/>
            <person name="Howarth C."/>
            <person name="Jen D."/>
            <person name="Larson L."/>
            <person name="Lewis B."/>
            <person name="Mehta T."/>
            <person name="Park D."/>
            <person name="Pearson M."/>
            <person name="Roberts A."/>
            <person name="Saif S."/>
            <person name="Shea T."/>
            <person name="Shenoy N."/>
            <person name="Sisk P."/>
            <person name="Stolte C."/>
            <person name="Sykes S."/>
            <person name="Walk T."/>
            <person name="White J."/>
            <person name="Yandava C."/>
            <person name="Whatmore A.M."/>
            <person name="Perrett L.L."/>
            <person name="O'Callaghan D."/>
            <person name="Nusbaum C."/>
            <person name="Galagan J."/>
            <person name="Birren B."/>
        </authorList>
    </citation>
    <scope>NUCLEOTIDE SEQUENCE [LARGE SCALE GENOMIC DNA]</scope>
    <source>
        <strain evidence="2">M292/94/1</strain>
    </source>
</reference>
<dbReference type="AlphaFoldDB" id="A0A0E1X3U5"/>
<accession>A0A0E1X3U5</accession>
<dbReference type="Proteomes" id="UP000004659">
    <property type="component" value="Unassembled WGS sequence"/>
</dbReference>
<dbReference type="EMBL" id="EQ999546">
    <property type="protein sequence ID" value="EEZ30831.1"/>
    <property type="molecule type" value="Genomic_DNA"/>
</dbReference>